<sequence length="398" mass="44347">MMQGVYGEQCISRHSVMIHDRGGKRRIDALVDVTLVRWGRTLSGSVISEIRITGKKACREQLDKLVRIKARRHEVVIFRGLERVFEGPILRVKWLSNGVVILAKDVTEYLAGTSLSKHWPGPKLGGPKLMTTRVQQIITHELTTPYTMRTGTTENPTLVTVKRWEQMDPPINVLPHLEVRPSATLETTANTQAFEMSVLDELYDRAQSSLNYTTIGRKIVIWDTDELFGKTRKLTDADFYGEIEVYEDGSEFSSINHLSAQRDDEVIVTDPGVTQGVGHAGSEDPYFGVWEYIQSSSSEEGSEAPTQAELNSQARRIDRTRRRLPLVMAIPGSSGIRLSDDLTIMQLIPGVVMPVSAIFNLREVTQDQILTDVMVEETSLGETIQVGLSPSGPLTEAA</sequence>
<reference evidence="2" key="1">
    <citation type="submission" date="2018-04" db="EMBL/GenBank/DDBJ databases">
        <authorList>
            <person name="Go L.Y."/>
            <person name="Mitchell J.A."/>
        </authorList>
    </citation>
    <scope>NUCLEOTIDE SEQUENCE [LARGE SCALE GENOMIC DNA]</scope>
</reference>
<dbReference type="Proteomes" id="UP000247284">
    <property type="component" value="Segment"/>
</dbReference>
<dbReference type="RefSeq" id="YP_009802011.1">
    <property type="nucleotide sequence ID" value="NC_047977.1"/>
</dbReference>
<dbReference type="KEGG" id="vg:54992540"/>
<evidence type="ECO:0000313" key="2">
    <source>
        <dbReference type="Proteomes" id="UP000247284"/>
    </source>
</evidence>
<dbReference type="EMBL" id="MH183162">
    <property type="protein sequence ID" value="AWN07744.1"/>
    <property type="molecule type" value="Genomic_DNA"/>
</dbReference>
<keyword evidence="2" id="KW-1185">Reference proteome</keyword>
<dbReference type="GeneID" id="54992540"/>
<name>A0A2U8UU94_9CAUD</name>
<proteinExistence type="predicted"/>
<evidence type="ECO:0000313" key="1">
    <source>
        <dbReference type="EMBL" id="AWN07744.1"/>
    </source>
</evidence>
<organism evidence="1 2">
    <name type="scientific">Microbacterium phage Hendrix</name>
    <dbReference type="NCBI Taxonomy" id="2182341"/>
    <lineage>
        <taxon>Viruses</taxon>
        <taxon>Duplodnaviria</taxon>
        <taxon>Heunggongvirae</taxon>
        <taxon>Uroviricota</taxon>
        <taxon>Caudoviricetes</taxon>
        <taxon>Rogerhendrixvirus</taxon>
        <taxon>Rogerhendrixvirus hendrix</taxon>
    </lineage>
</organism>
<gene>
    <name evidence="1" type="primary">73</name>
    <name evidence="1" type="ORF">PBI_HENDRIX_73</name>
</gene>
<protein>
    <submittedName>
        <fullName evidence="1">Minor tail protein</fullName>
    </submittedName>
</protein>
<accession>A0A2U8UU94</accession>